<feature type="transmembrane region" description="Helical" evidence="6">
    <location>
        <begin position="284"/>
        <end position="304"/>
    </location>
</feature>
<evidence type="ECO:0000313" key="9">
    <source>
        <dbReference type="Proteomes" id="UP001309876"/>
    </source>
</evidence>
<name>A0AAN7T649_9EURO</name>
<feature type="transmembrane region" description="Helical" evidence="6">
    <location>
        <begin position="214"/>
        <end position="235"/>
    </location>
</feature>
<feature type="transmembrane region" description="Helical" evidence="6">
    <location>
        <begin position="324"/>
        <end position="346"/>
    </location>
</feature>
<dbReference type="InterPro" id="IPR020846">
    <property type="entry name" value="MFS_dom"/>
</dbReference>
<dbReference type="AlphaFoldDB" id="A0AAN7T649"/>
<evidence type="ECO:0000256" key="4">
    <source>
        <dbReference type="ARBA" id="ARBA00022989"/>
    </source>
</evidence>
<feature type="transmembrane region" description="Helical" evidence="6">
    <location>
        <begin position="256"/>
        <end position="278"/>
    </location>
</feature>
<keyword evidence="3 6" id="KW-0812">Transmembrane</keyword>
<keyword evidence="9" id="KW-1185">Reference proteome</keyword>
<evidence type="ECO:0000256" key="1">
    <source>
        <dbReference type="ARBA" id="ARBA00004141"/>
    </source>
</evidence>
<feature type="domain" description="Major facilitator superfamily (MFS) profile" evidence="7">
    <location>
        <begin position="60"/>
        <end position="515"/>
    </location>
</feature>
<dbReference type="EMBL" id="JAVRRJ010000001">
    <property type="protein sequence ID" value="KAK5090250.1"/>
    <property type="molecule type" value="Genomic_DNA"/>
</dbReference>
<reference evidence="8 9" key="1">
    <citation type="submission" date="2023-08" db="EMBL/GenBank/DDBJ databases">
        <title>Black Yeasts Isolated from many extreme environments.</title>
        <authorList>
            <person name="Coleine C."/>
            <person name="Stajich J.E."/>
            <person name="Selbmann L."/>
        </authorList>
    </citation>
    <scope>NUCLEOTIDE SEQUENCE [LARGE SCALE GENOMIC DNA]</scope>
    <source>
        <strain evidence="8 9">CCFEE 5910</strain>
    </source>
</reference>
<dbReference type="Gene3D" id="1.20.1250.20">
    <property type="entry name" value="MFS general substrate transporter like domains"/>
    <property type="match status" value="2"/>
</dbReference>
<comment type="subcellular location">
    <subcellularLocation>
        <location evidence="1">Membrane</location>
        <topology evidence="1">Multi-pass membrane protein</topology>
    </subcellularLocation>
</comment>
<comment type="caution">
    <text evidence="8">The sequence shown here is derived from an EMBL/GenBank/DDBJ whole genome shotgun (WGS) entry which is preliminary data.</text>
</comment>
<sequence length="579" mass="61455">MASTIADEKQIHQVDAQHVERHHSDNELQKVSTLGVDLENRDAVKGDNSDGQINWTTKQILATISLSALYVGSQIPLYFVGGSLGYISADIGGADAAAWLPVAYALSLAAVAPFCGYLQDLFGRRNETLLGGLVLIAGVIVLATAKTFGQGVVGMCLAGAGAAVGELTALAGTSELVPVSKRGLYLAFVTFSILPFCPYLMYSELLGHYHTWRYSIWICLIWNALAWIGIAVFYFPESQTRAHGRSTSDLLKKIDYLGGSLSIAGLTLFLVAMQAGGYSHPWTSAYVLVTLIVGLLLIVAFCVWEWKFAKYPMIPHEMFAGQKIVGMAFGIAFVAGMNFYALLNFFPLMFSAVFEPDPVQIGLKGLAPAFSTTFGAVFTNAALTWFKGNNRELLLAATVIMTVFGGSLAAVTPETPKLAVGLGTMAGFGVGGVLVPAATIAITVTPDTTIATCVALSLAIRTIGGSIGYAIYYNVFVNRLTPRLPAYVGAYAVEAGLPVASATEFVTVLLTDPSKIAAVPGVTAEIIQAGAMGSRWAYAESLRNVWLVSIAFGGCAIVACIFLGNISKYMTNRIAAHVK</sequence>
<evidence type="ECO:0000313" key="8">
    <source>
        <dbReference type="EMBL" id="KAK5090250.1"/>
    </source>
</evidence>
<feature type="transmembrane region" description="Helical" evidence="6">
    <location>
        <begin position="449"/>
        <end position="472"/>
    </location>
</feature>
<feature type="transmembrane region" description="Helical" evidence="6">
    <location>
        <begin position="99"/>
        <end position="117"/>
    </location>
</feature>
<evidence type="ECO:0000256" key="5">
    <source>
        <dbReference type="ARBA" id="ARBA00023136"/>
    </source>
</evidence>
<dbReference type="GO" id="GO:0005886">
    <property type="term" value="C:plasma membrane"/>
    <property type="evidence" value="ECO:0007669"/>
    <property type="project" value="TreeGrafter"/>
</dbReference>
<feature type="transmembrane region" description="Helical" evidence="6">
    <location>
        <begin position="183"/>
        <end position="202"/>
    </location>
</feature>
<organism evidence="8 9">
    <name type="scientific">Lithohypha guttulata</name>
    <dbReference type="NCBI Taxonomy" id="1690604"/>
    <lineage>
        <taxon>Eukaryota</taxon>
        <taxon>Fungi</taxon>
        <taxon>Dikarya</taxon>
        <taxon>Ascomycota</taxon>
        <taxon>Pezizomycotina</taxon>
        <taxon>Eurotiomycetes</taxon>
        <taxon>Chaetothyriomycetidae</taxon>
        <taxon>Chaetothyriales</taxon>
        <taxon>Trichomeriaceae</taxon>
        <taxon>Lithohypha</taxon>
    </lineage>
</organism>
<gene>
    <name evidence="8" type="ORF">LTR05_000421</name>
</gene>
<feature type="transmembrane region" description="Helical" evidence="6">
    <location>
        <begin position="151"/>
        <end position="171"/>
    </location>
</feature>
<keyword evidence="2" id="KW-0813">Transport</keyword>
<evidence type="ECO:0000259" key="7">
    <source>
        <dbReference type="PROSITE" id="PS50850"/>
    </source>
</evidence>
<accession>A0AAN7T649</accession>
<dbReference type="InterPro" id="IPR036259">
    <property type="entry name" value="MFS_trans_sf"/>
</dbReference>
<dbReference type="Pfam" id="PF06609">
    <property type="entry name" value="TRI12"/>
    <property type="match status" value="1"/>
</dbReference>
<dbReference type="PANTHER" id="PTHR23501:SF109">
    <property type="entry name" value="MAJOR FACILITATOR SUPERFAMILY (MFS) PROFILE DOMAIN-CONTAINING PROTEIN-RELATED"/>
    <property type="match status" value="1"/>
</dbReference>
<dbReference type="GO" id="GO:0022857">
    <property type="term" value="F:transmembrane transporter activity"/>
    <property type="evidence" value="ECO:0007669"/>
    <property type="project" value="InterPro"/>
</dbReference>
<dbReference type="SUPFAM" id="SSF103473">
    <property type="entry name" value="MFS general substrate transporter"/>
    <property type="match status" value="1"/>
</dbReference>
<feature type="transmembrane region" description="Helical" evidence="6">
    <location>
        <begin position="418"/>
        <end position="442"/>
    </location>
</feature>
<keyword evidence="4 6" id="KW-1133">Transmembrane helix</keyword>
<dbReference type="InterPro" id="IPR010573">
    <property type="entry name" value="MFS_Str1/Tri12-like"/>
</dbReference>
<protein>
    <recommendedName>
        <fullName evidence="7">Major facilitator superfamily (MFS) profile domain-containing protein</fullName>
    </recommendedName>
</protein>
<feature type="transmembrane region" description="Helical" evidence="6">
    <location>
        <begin position="545"/>
        <end position="564"/>
    </location>
</feature>
<feature type="transmembrane region" description="Helical" evidence="6">
    <location>
        <begin position="60"/>
        <end position="79"/>
    </location>
</feature>
<evidence type="ECO:0000256" key="2">
    <source>
        <dbReference type="ARBA" id="ARBA00022448"/>
    </source>
</evidence>
<feature type="transmembrane region" description="Helical" evidence="6">
    <location>
        <begin position="393"/>
        <end position="412"/>
    </location>
</feature>
<keyword evidence="5 6" id="KW-0472">Membrane</keyword>
<dbReference type="Proteomes" id="UP001309876">
    <property type="component" value="Unassembled WGS sequence"/>
</dbReference>
<proteinExistence type="predicted"/>
<dbReference type="PANTHER" id="PTHR23501">
    <property type="entry name" value="MAJOR FACILITATOR SUPERFAMILY"/>
    <property type="match status" value="1"/>
</dbReference>
<evidence type="ECO:0000256" key="6">
    <source>
        <dbReference type="SAM" id="Phobius"/>
    </source>
</evidence>
<dbReference type="PROSITE" id="PS50850">
    <property type="entry name" value="MFS"/>
    <property type="match status" value="1"/>
</dbReference>
<evidence type="ECO:0000256" key="3">
    <source>
        <dbReference type="ARBA" id="ARBA00022692"/>
    </source>
</evidence>
<feature type="transmembrane region" description="Helical" evidence="6">
    <location>
        <begin position="366"/>
        <end position="386"/>
    </location>
</feature>
<feature type="transmembrane region" description="Helical" evidence="6">
    <location>
        <begin position="129"/>
        <end position="145"/>
    </location>
</feature>